<dbReference type="EMBL" id="SACQ01000003">
    <property type="protein sequence ID" value="RVU30873.1"/>
    <property type="molecule type" value="Genomic_DNA"/>
</dbReference>
<organism evidence="6 7">
    <name type="scientific">Neptunomonas marina</name>
    <dbReference type="NCBI Taxonomy" id="1815562"/>
    <lineage>
        <taxon>Bacteria</taxon>
        <taxon>Pseudomonadati</taxon>
        <taxon>Pseudomonadota</taxon>
        <taxon>Gammaproteobacteria</taxon>
        <taxon>Oceanospirillales</taxon>
        <taxon>Oceanospirillaceae</taxon>
        <taxon>Neptunomonas</taxon>
    </lineage>
</organism>
<dbReference type="GO" id="GO:0046872">
    <property type="term" value="F:metal ion binding"/>
    <property type="evidence" value="ECO:0007669"/>
    <property type="project" value="UniProtKB-KW"/>
</dbReference>
<feature type="binding site" evidence="2">
    <location>
        <position position="60"/>
    </location>
    <ligand>
        <name>Fe cation</name>
        <dbReference type="ChEBI" id="CHEBI:24875"/>
    </ligand>
</feature>
<evidence type="ECO:0000259" key="5">
    <source>
        <dbReference type="Pfam" id="PF05726"/>
    </source>
</evidence>
<evidence type="ECO:0000256" key="1">
    <source>
        <dbReference type="ARBA" id="ARBA00008416"/>
    </source>
</evidence>
<dbReference type="PANTHER" id="PTHR13903:SF8">
    <property type="entry name" value="PIRIN"/>
    <property type="match status" value="1"/>
</dbReference>
<proteinExistence type="inferred from homology"/>
<protein>
    <submittedName>
        <fullName evidence="6">Pirin family protein</fullName>
    </submittedName>
</protein>
<dbReference type="InterPro" id="IPR011051">
    <property type="entry name" value="RmlC_Cupin_sf"/>
</dbReference>
<gene>
    <name evidence="6" type="ORF">EOE65_07595</name>
</gene>
<name>A0A437Q946_9GAMM</name>
<dbReference type="Gene3D" id="2.60.120.10">
    <property type="entry name" value="Jelly Rolls"/>
    <property type="match status" value="2"/>
</dbReference>
<dbReference type="PIRSF" id="PIRSF006232">
    <property type="entry name" value="Pirin"/>
    <property type="match status" value="1"/>
</dbReference>
<dbReference type="InterPro" id="IPR008778">
    <property type="entry name" value="Pirin_C_dom"/>
</dbReference>
<dbReference type="RefSeq" id="WP_127693718.1">
    <property type="nucleotide sequence ID" value="NZ_SACQ01000003.1"/>
</dbReference>
<comment type="caution">
    <text evidence="6">The sequence shown here is derived from an EMBL/GenBank/DDBJ whole genome shotgun (WGS) entry which is preliminary data.</text>
</comment>
<evidence type="ECO:0000313" key="7">
    <source>
        <dbReference type="Proteomes" id="UP000282818"/>
    </source>
</evidence>
<comment type="cofactor">
    <cofactor evidence="2">
        <name>Fe cation</name>
        <dbReference type="ChEBI" id="CHEBI:24875"/>
    </cofactor>
    <text evidence="2">Binds 1 Fe cation per subunit.</text>
</comment>
<evidence type="ECO:0000256" key="2">
    <source>
        <dbReference type="PIRSR" id="PIRSR006232-1"/>
    </source>
</evidence>
<dbReference type="Proteomes" id="UP000282818">
    <property type="component" value="Unassembled WGS sequence"/>
</dbReference>
<dbReference type="CDD" id="cd02909">
    <property type="entry name" value="cupin_pirin_N"/>
    <property type="match status" value="1"/>
</dbReference>
<comment type="similarity">
    <text evidence="1 3">Belongs to the pirin family.</text>
</comment>
<sequence>MSTSRHIDKIWPARAVTDGDGVRINRNANAKDMHTFDPFLLLDEMVSDDANDYIGGFPEHPHRGFETVTYMLEGRMQHRDHMGNTGELVSGSVQWMTAGRGVLHSEMPLQESGRLHGFQLWVNLPATEKLCEPAYREFQPEEIPTVTAAGVTAKVIAGQLQLLENGQPSISATGPVQGISTAPDFFDIHLTEGAAVTLSVAMQKKLLLYVYEGDALVDGTKGIMTQQIATTTAGDTLTLSSKAGGKLLLLAGEPINEPISHWGPFVMNTPQEIDQALQDMRNGTLVQ</sequence>
<reference evidence="6 7" key="1">
    <citation type="submission" date="2019-01" db="EMBL/GenBank/DDBJ databases">
        <authorList>
            <person name="Chen W.-M."/>
        </authorList>
    </citation>
    <scope>NUCLEOTIDE SEQUENCE [LARGE SCALE GENOMIC DNA]</scope>
    <source>
        <strain evidence="6 7">HPM-16</strain>
    </source>
</reference>
<evidence type="ECO:0000313" key="6">
    <source>
        <dbReference type="EMBL" id="RVU30873.1"/>
    </source>
</evidence>
<keyword evidence="7" id="KW-1185">Reference proteome</keyword>
<feature type="domain" description="Pirin N-terminal" evidence="4">
    <location>
        <begin position="24"/>
        <end position="122"/>
    </location>
</feature>
<dbReference type="AlphaFoldDB" id="A0A437Q946"/>
<feature type="binding site" evidence="2">
    <location>
        <position position="106"/>
    </location>
    <ligand>
        <name>Fe cation</name>
        <dbReference type="ChEBI" id="CHEBI:24875"/>
    </ligand>
</feature>
<keyword evidence="2" id="KW-0408">Iron</keyword>
<dbReference type="Pfam" id="PF05726">
    <property type="entry name" value="Pirin_C"/>
    <property type="match status" value="1"/>
</dbReference>
<feature type="domain" description="Pirin C-terminal" evidence="5">
    <location>
        <begin position="186"/>
        <end position="285"/>
    </location>
</feature>
<feature type="binding site" evidence="2">
    <location>
        <position position="62"/>
    </location>
    <ligand>
        <name>Fe cation</name>
        <dbReference type="ChEBI" id="CHEBI:24875"/>
    </ligand>
</feature>
<dbReference type="PANTHER" id="PTHR13903">
    <property type="entry name" value="PIRIN-RELATED"/>
    <property type="match status" value="1"/>
</dbReference>
<dbReference type="InterPro" id="IPR003829">
    <property type="entry name" value="Pirin_N_dom"/>
</dbReference>
<dbReference type="SUPFAM" id="SSF51182">
    <property type="entry name" value="RmlC-like cupins"/>
    <property type="match status" value="1"/>
</dbReference>
<dbReference type="Pfam" id="PF02678">
    <property type="entry name" value="Pirin"/>
    <property type="match status" value="1"/>
</dbReference>
<keyword evidence="2" id="KW-0479">Metal-binding</keyword>
<accession>A0A437Q946</accession>
<dbReference type="InterPro" id="IPR012093">
    <property type="entry name" value="Pirin"/>
</dbReference>
<evidence type="ECO:0000256" key="3">
    <source>
        <dbReference type="RuleBase" id="RU003457"/>
    </source>
</evidence>
<feature type="binding site" evidence="2">
    <location>
        <position position="104"/>
    </location>
    <ligand>
        <name>Fe cation</name>
        <dbReference type="ChEBI" id="CHEBI:24875"/>
    </ligand>
</feature>
<dbReference type="InterPro" id="IPR014710">
    <property type="entry name" value="RmlC-like_jellyroll"/>
</dbReference>
<dbReference type="CDD" id="cd02247">
    <property type="entry name" value="cupin_pirin_C"/>
    <property type="match status" value="1"/>
</dbReference>
<evidence type="ECO:0000259" key="4">
    <source>
        <dbReference type="Pfam" id="PF02678"/>
    </source>
</evidence>